<dbReference type="AlphaFoldDB" id="J4IC12"/>
<name>J4IC12_9APHY</name>
<evidence type="ECO:0000313" key="2">
    <source>
        <dbReference type="EMBL" id="CCM05606.1"/>
    </source>
</evidence>
<reference evidence="2 3" key="1">
    <citation type="journal article" date="2012" name="Appl. Environ. Microbiol.">
        <title>Short-read sequencing for genomic analysis of the brown rot fungus Fibroporia radiculosa.</title>
        <authorList>
            <person name="Tang J.D."/>
            <person name="Perkins A.D."/>
            <person name="Sonstegard T.S."/>
            <person name="Schroeder S.G."/>
            <person name="Burgess S.C."/>
            <person name="Diehl S.V."/>
        </authorList>
    </citation>
    <scope>NUCLEOTIDE SEQUENCE [LARGE SCALE GENOMIC DNA]</scope>
    <source>
        <strain evidence="2 3">TFFH 294</strain>
    </source>
</reference>
<evidence type="ECO:0000256" key="1">
    <source>
        <dbReference type="SAM" id="MobiDB-lite"/>
    </source>
</evidence>
<dbReference type="InParanoid" id="J4IC12"/>
<dbReference type="HOGENOM" id="CLU_3428521_0_0_1"/>
<sequence>MHSCHSTPDPFSEMFQTDET</sequence>
<accession>J4IC12</accession>
<dbReference type="Proteomes" id="UP000006352">
    <property type="component" value="Unassembled WGS sequence"/>
</dbReference>
<keyword evidence="3" id="KW-1185">Reference proteome</keyword>
<organism evidence="2 3">
    <name type="scientific">Fibroporia radiculosa</name>
    <dbReference type="NCBI Taxonomy" id="599839"/>
    <lineage>
        <taxon>Eukaryota</taxon>
        <taxon>Fungi</taxon>
        <taxon>Dikarya</taxon>
        <taxon>Basidiomycota</taxon>
        <taxon>Agaricomycotina</taxon>
        <taxon>Agaricomycetes</taxon>
        <taxon>Polyporales</taxon>
        <taxon>Fibroporiaceae</taxon>
        <taxon>Fibroporia</taxon>
    </lineage>
</organism>
<dbReference type="EMBL" id="HE797197">
    <property type="protein sequence ID" value="CCM05606.1"/>
    <property type="molecule type" value="Genomic_DNA"/>
</dbReference>
<feature type="region of interest" description="Disordered" evidence="1">
    <location>
        <begin position="1"/>
        <end position="20"/>
    </location>
</feature>
<protein>
    <submittedName>
        <fullName evidence="2">Uncharacterized protein</fullName>
    </submittedName>
</protein>
<gene>
    <name evidence="2" type="ORF">FIBRA_07834</name>
</gene>
<evidence type="ECO:0000313" key="3">
    <source>
        <dbReference type="Proteomes" id="UP000006352"/>
    </source>
</evidence>
<proteinExistence type="predicted"/>